<evidence type="ECO:0000313" key="2">
    <source>
        <dbReference type="Proteomes" id="UP000734854"/>
    </source>
</evidence>
<name>A0A8J5FHH0_ZINOF</name>
<dbReference type="AlphaFoldDB" id="A0A8J5FHH0"/>
<proteinExistence type="predicted"/>
<reference evidence="1 2" key="1">
    <citation type="submission" date="2020-08" db="EMBL/GenBank/DDBJ databases">
        <title>Plant Genome Project.</title>
        <authorList>
            <person name="Zhang R.-G."/>
        </authorList>
    </citation>
    <scope>NUCLEOTIDE SEQUENCE [LARGE SCALE GENOMIC DNA]</scope>
    <source>
        <tissue evidence="1">Rhizome</tissue>
    </source>
</reference>
<keyword evidence="2" id="KW-1185">Reference proteome</keyword>
<dbReference type="Proteomes" id="UP000734854">
    <property type="component" value="Unassembled WGS sequence"/>
</dbReference>
<organism evidence="1 2">
    <name type="scientific">Zingiber officinale</name>
    <name type="common">Ginger</name>
    <name type="synonym">Amomum zingiber</name>
    <dbReference type="NCBI Taxonomy" id="94328"/>
    <lineage>
        <taxon>Eukaryota</taxon>
        <taxon>Viridiplantae</taxon>
        <taxon>Streptophyta</taxon>
        <taxon>Embryophyta</taxon>
        <taxon>Tracheophyta</taxon>
        <taxon>Spermatophyta</taxon>
        <taxon>Magnoliopsida</taxon>
        <taxon>Liliopsida</taxon>
        <taxon>Zingiberales</taxon>
        <taxon>Zingiberaceae</taxon>
        <taxon>Zingiber</taxon>
    </lineage>
</organism>
<comment type="caution">
    <text evidence="1">The sequence shown here is derived from an EMBL/GenBank/DDBJ whole genome shotgun (WGS) entry which is preliminary data.</text>
</comment>
<protein>
    <submittedName>
        <fullName evidence="1">Uncharacterized protein</fullName>
    </submittedName>
</protein>
<dbReference type="EMBL" id="JACMSC010000016">
    <property type="protein sequence ID" value="KAG6482439.1"/>
    <property type="molecule type" value="Genomic_DNA"/>
</dbReference>
<sequence length="136" mass="14473">MSLKGSGQGVDLGTSTRSLIRWIIVFRFPRAFPYEPLNRFPRFVFLSPRPHGTTAPASTDAPGKEAQVKEPKERIAGCCTATRRIAVLASHSIAILGMTGSNSNPCVGLFCERANRFGSGPVGSKSVHVSGTSILG</sequence>
<evidence type="ECO:0000313" key="1">
    <source>
        <dbReference type="EMBL" id="KAG6482439.1"/>
    </source>
</evidence>
<gene>
    <name evidence="1" type="ORF">ZIOFF_059070</name>
</gene>
<accession>A0A8J5FHH0</accession>